<reference evidence="2" key="2">
    <citation type="submission" date="2022-05" db="EMBL/GenBank/DDBJ databases">
        <authorList>
            <person name="Kunte H.-J."/>
        </authorList>
    </citation>
    <scope>NUCLEOTIDE SEQUENCE</scope>
    <source>
        <strain evidence="2">G5</strain>
    </source>
</reference>
<sequence>MPTIAEGGVKGYDLSAWYGLFAPAKTPPEIIDKLYAATAKVMANPELKKKFLMQGDEVAVSASVAEFQEYAAREGRIGVDLAVSSGAKID</sequence>
<protein>
    <submittedName>
        <fullName evidence="2">Tripartite tricarboxylate transporter substrate-binding protein</fullName>
    </submittedName>
</protein>
<evidence type="ECO:0000313" key="3">
    <source>
        <dbReference type="Proteomes" id="UP001056132"/>
    </source>
</evidence>
<dbReference type="Gene3D" id="3.40.190.150">
    <property type="entry name" value="Bordetella uptake gene, domain 1"/>
    <property type="match status" value="1"/>
</dbReference>
<dbReference type="PANTHER" id="PTHR42928:SF5">
    <property type="entry name" value="BLR1237 PROTEIN"/>
    <property type="match status" value="1"/>
</dbReference>
<name>A0AAE9L3Y3_9BURK</name>
<dbReference type="PANTHER" id="PTHR42928">
    <property type="entry name" value="TRICARBOXYLATE-BINDING PROTEIN"/>
    <property type="match status" value="1"/>
</dbReference>
<dbReference type="EMBL" id="CP097331">
    <property type="protein sequence ID" value="URF07557.1"/>
    <property type="molecule type" value="Genomic_DNA"/>
</dbReference>
<dbReference type="AlphaFoldDB" id="A0AAE9L3Y3"/>
<dbReference type="InterPro" id="IPR042100">
    <property type="entry name" value="Bug_dom1"/>
</dbReference>
<evidence type="ECO:0000256" key="1">
    <source>
        <dbReference type="ARBA" id="ARBA00006987"/>
    </source>
</evidence>
<dbReference type="Proteomes" id="UP001056132">
    <property type="component" value="Chromosome 2"/>
</dbReference>
<gene>
    <name evidence="2" type="ORF">M5D45_20385</name>
</gene>
<dbReference type="KEGG" id="ccam:M5D45_20385"/>
<evidence type="ECO:0000313" key="2">
    <source>
        <dbReference type="EMBL" id="URF07557.1"/>
    </source>
</evidence>
<organism evidence="2 3">
    <name type="scientific">Cupriavidus campinensis</name>
    <dbReference type="NCBI Taxonomy" id="151783"/>
    <lineage>
        <taxon>Bacteria</taxon>
        <taxon>Pseudomonadati</taxon>
        <taxon>Pseudomonadota</taxon>
        <taxon>Betaproteobacteria</taxon>
        <taxon>Burkholderiales</taxon>
        <taxon>Burkholderiaceae</taxon>
        <taxon>Cupriavidus</taxon>
    </lineage>
</organism>
<dbReference type="Pfam" id="PF03401">
    <property type="entry name" value="TctC"/>
    <property type="match status" value="1"/>
</dbReference>
<reference evidence="2" key="1">
    <citation type="journal article" date="2022" name="Microbiol. Resour. Announc.">
        <title>Genome Sequence of Cupriavidus campinensis Strain G5, a Member of a Bacterial Consortium Capable of Polyethylene Degradation.</title>
        <authorList>
            <person name="Schneider B."/>
            <person name="Pfeiffer F."/>
            <person name="Dyall-Smith M."/>
            <person name="Kunte H.J."/>
        </authorList>
    </citation>
    <scope>NUCLEOTIDE SEQUENCE</scope>
    <source>
        <strain evidence="2">G5</strain>
    </source>
</reference>
<dbReference type="InterPro" id="IPR005064">
    <property type="entry name" value="BUG"/>
</dbReference>
<accession>A0AAE9L3Y3</accession>
<proteinExistence type="inferred from homology"/>
<comment type="similarity">
    <text evidence="1">Belongs to the UPF0065 (bug) family.</text>
</comment>